<dbReference type="NCBIfam" id="TIGR01979">
    <property type="entry name" value="sufS"/>
    <property type="match status" value="1"/>
</dbReference>
<dbReference type="Gene3D" id="3.40.640.10">
    <property type="entry name" value="Type I PLP-dependent aspartate aminotransferase-like (Major domain)"/>
    <property type="match status" value="1"/>
</dbReference>
<evidence type="ECO:0000256" key="8">
    <source>
        <dbReference type="RuleBase" id="RU004506"/>
    </source>
</evidence>
<keyword evidence="4 8" id="KW-0808">Transferase</keyword>
<sequence length="403" mass="45239">MKNIHRDFPILKRKIRGKKLTYLDNAATTQKPLSVLRAMEDYYEHHNANVHRGIHKLSEEATLAFEHAHENVAKFIHAGSMKEIVFTRNCSDSLNTLARMLEPTVKRGDEVIVSQIEHHSNLVPWQQLAKRKNAKLRFLPLDKDSFLLHEEKLERMLSSKTKVLAITHASNVLGTIPSIKRLTKMAHAHGVKVVLDMAQSVGHFPVHVEELDVDFAAFSGHKMYGPTGIGVLYGKEALLQEMEPVSFGGDMVRSVSFEAATWNDLPWKFEYGTPMIAEGVGLSAAVDYLRKLGMHHVEKHEQGLLRYAHEQLHQMRGISLYGPHWKKKVGVVAFNVQNAHPHDVASILDVDGIAIRAGNHCTMPLHELLKIPSSSRASFGVYSTEDDIDALVQGITKVEKIFA</sequence>
<evidence type="ECO:0000256" key="1">
    <source>
        <dbReference type="ARBA" id="ARBA00001933"/>
    </source>
</evidence>
<dbReference type="GO" id="GO:0030170">
    <property type="term" value="F:pyridoxal phosphate binding"/>
    <property type="evidence" value="ECO:0007669"/>
    <property type="project" value="UniProtKB-UniRule"/>
</dbReference>
<dbReference type="InterPro" id="IPR000192">
    <property type="entry name" value="Aminotrans_V_dom"/>
</dbReference>
<dbReference type="EMBL" id="CP064981">
    <property type="protein sequence ID" value="QQR92770.1"/>
    <property type="molecule type" value="Genomic_DNA"/>
</dbReference>
<reference evidence="10" key="1">
    <citation type="submission" date="2020-11" db="EMBL/GenBank/DDBJ databases">
        <title>Connecting structure to function with the recovery of over 1000 high-quality activated sludge metagenome-assembled genomes encoding full-length rRNA genes using long-read sequencing.</title>
        <authorList>
            <person name="Singleton C.M."/>
            <person name="Petriglieri F."/>
            <person name="Kristensen J.M."/>
            <person name="Kirkegaard R.H."/>
            <person name="Michaelsen T.Y."/>
            <person name="Andersen M.H."/>
            <person name="Karst S.M."/>
            <person name="Dueholm M.S."/>
            <person name="Nielsen P.H."/>
            <person name="Albertsen M."/>
        </authorList>
    </citation>
    <scope>NUCLEOTIDE SEQUENCE</scope>
    <source>
        <strain evidence="10">Fred_18-Q3-R57-64_BAT3C.431</strain>
    </source>
</reference>
<dbReference type="InterPro" id="IPR015421">
    <property type="entry name" value="PyrdxlP-dep_Trfase_major"/>
</dbReference>
<dbReference type="Gene3D" id="3.90.1150.10">
    <property type="entry name" value="Aspartate Aminotransferase, domain 1"/>
    <property type="match status" value="1"/>
</dbReference>
<dbReference type="EC" id="2.8.1.7" evidence="3 8"/>
<feature type="domain" description="Aminotransferase class V" evidence="9">
    <location>
        <begin position="21"/>
        <end position="391"/>
    </location>
</feature>
<proteinExistence type="inferred from homology"/>
<dbReference type="InterPro" id="IPR010970">
    <property type="entry name" value="Cys_dSase_SufS"/>
</dbReference>
<dbReference type="SUPFAM" id="SSF53383">
    <property type="entry name" value="PLP-dependent transferases"/>
    <property type="match status" value="1"/>
</dbReference>
<comment type="catalytic activity">
    <reaction evidence="6 8">
        <text>(sulfur carrier)-H + L-cysteine = (sulfur carrier)-SH + L-alanine</text>
        <dbReference type="Rhea" id="RHEA:43892"/>
        <dbReference type="Rhea" id="RHEA-COMP:14737"/>
        <dbReference type="Rhea" id="RHEA-COMP:14739"/>
        <dbReference type="ChEBI" id="CHEBI:29917"/>
        <dbReference type="ChEBI" id="CHEBI:35235"/>
        <dbReference type="ChEBI" id="CHEBI:57972"/>
        <dbReference type="ChEBI" id="CHEBI:64428"/>
        <dbReference type="EC" id="2.8.1.7"/>
    </reaction>
</comment>
<organism evidence="10">
    <name type="scientific">Candidatus Iainarchaeum sp</name>
    <dbReference type="NCBI Taxonomy" id="3101447"/>
    <lineage>
        <taxon>Archaea</taxon>
        <taxon>Candidatus Iainarchaeota</taxon>
        <taxon>Candidatus Iainarchaeia</taxon>
        <taxon>Candidatus Iainarchaeales</taxon>
        <taxon>Candidatus Iainarchaeaceae</taxon>
        <taxon>Candidatus Iainarchaeum</taxon>
    </lineage>
</organism>
<dbReference type="Proteomes" id="UP000596004">
    <property type="component" value="Chromosome"/>
</dbReference>
<protein>
    <recommendedName>
        <fullName evidence="3 8">Cysteine desulfurase</fullName>
        <ecNumber evidence="3 8">2.8.1.7</ecNumber>
    </recommendedName>
</protein>
<comment type="cofactor">
    <cofactor evidence="1 7">
        <name>pyridoxal 5'-phosphate</name>
        <dbReference type="ChEBI" id="CHEBI:597326"/>
    </cofactor>
</comment>
<dbReference type="InterPro" id="IPR020578">
    <property type="entry name" value="Aminotrans_V_PyrdxlP_BS"/>
</dbReference>
<dbReference type="PANTHER" id="PTHR43586:SF8">
    <property type="entry name" value="CYSTEINE DESULFURASE 1, CHLOROPLASTIC"/>
    <property type="match status" value="1"/>
</dbReference>
<dbReference type="Pfam" id="PF00266">
    <property type="entry name" value="Aminotran_5"/>
    <property type="match status" value="1"/>
</dbReference>
<keyword evidence="5 8" id="KW-0663">Pyridoxal phosphate</keyword>
<dbReference type="PANTHER" id="PTHR43586">
    <property type="entry name" value="CYSTEINE DESULFURASE"/>
    <property type="match status" value="1"/>
</dbReference>
<dbReference type="GO" id="GO:0006534">
    <property type="term" value="P:cysteine metabolic process"/>
    <property type="evidence" value="ECO:0007669"/>
    <property type="project" value="UniProtKB-UniRule"/>
</dbReference>
<comment type="similarity">
    <text evidence="2 8">Belongs to the class-V pyridoxal-phosphate-dependent aminotransferase family. Csd subfamily.</text>
</comment>
<dbReference type="AlphaFoldDB" id="A0A7T9DK33"/>
<name>A0A7T9DK33_9ARCH</name>
<dbReference type="PROSITE" id="PS00595">
    <property type="entry name" value="AA_TRANSFER_CLASS_5"/>
    <property type="match status" value="1"/>
</dbReference>
<gene>
    <name evidence="10" type="primary">sufS</name>
    <name evidence="10" type="ORF">IPJ89_00810</name>
</gene>
<evidence type="ECO:0000259" key="9">
    <source>
        <dbReference type="Pfam" id="PF00266"/>
    </source>
</evidence>
<evidence type="ECO:0000256" key="4">
    <source>
        <dbReference type="ARBA" id="ARBA00022679"/>
    </source>
</evidence>
<evidence type="ECO:0000256" key="6">
    <source>
        <dbReference type="ARBA" id="ARBA00050776"/>
    </source>
</evidence>
<dbReference type="CDD" id="cd06453">
    <property type="entry name" value="SufS_like"/>
    <property type="match status" value="1"/>
</dbReference>
<dbReference type="InterPro" id="IPR015422">
    <property type="entry name" value="PyrdxlP-dep_Trfase_small"/>
</dbReference>
<evidence type="ECO:0000313" key="10">
    <source>
        <dbReference type="EMBL" id="QQR92770.1"/>
    </source>
</evidence>
<dbReference type="InterPro" id="IPR015424">
    <property type="entry name" value="PyrdxlP-dep_Trfase"/>
</dbReference>
<evidence type="ECO:0000256" key="3">
    <source>
        <dbReference type="ARBA" id="ARBA00012239"/>
    </source>
</evidence>
<evidence type="ECO:0000256" key="5">
    <source>
        <dbReference type="ARBA" id="ARBA00022898"/>
    </source>
</evidence>
<accession>A0A7T9DK33</accession>
<comment type="function">
    <text evidence="8">Catalyzes the removal of elemental sulfur and selenium atoms from L-cysteine, L-cystine, L-selenocysteine, and L-selenocystine to produce L-alanine.</text>
</comment>
<dbReference type="GO" id="GO:0031071">
    <property type="term" value="F:cysteine desulfurase activity"/>
    <property type="evidence" value="ECO:0007669"/>
    <property type="project" value="UniProtKB-UniRule"/>
</dbReference>
<evidence type="ECO:0000256" key="2">
    <source>
        <dbReference type="ARBA" id="ARBA00010447"/>
    </source>
</evidence>
<evidence type="ECO:0000256" key="7">
    <source>
        <dbReference type="RuleBase" id="RU004504"/>
    </source>
</evidence>